<protein>
    <submittedName>
        <fullName evidence="2">Uncharacterized protein</fullName>
    </submittedName>
</protein>
<keyword evidence="3" id="KW-1185">Reference proteome</keyword>
<feature type="compositionally biased region" description="Low complexity" evidence="1">
    <location>
        <begin position="458"/>
        <end position="473"/>
    </location>
</feature>
<accession>A0AAD4KJH2</accession>
<reference evidence="2" key="1">
    <citation type="submission" date="2021-12" db="EMBL/GenBank/DDBJ databases">
        <title>Convergent genome expansion in fungi linked to evolution of root-endophyte symbiosis.</title>
        <authorList>
            <consortium name="DOE Joint Genome Institute"/>
            <person name="Ke Y.-H."/>
            <person name="Bonito G."/>
            <person name="Liao H.-L."/>
            <person name="Looney B."/>
            <person name="Rojas-Flechas A."/>
            <person name="Nash J."/>
            <person name="Hameed K."/>
            <person name="Schadt C."/>
            <person name="Martin F."/>
            <person name="Crous P.W."/>
            <person name="Miettinen O."/>
            <person name="Magnuson J.K."/>
            <person name="Labbe J."/>
            <person name="Jacobson D."/>
            <person name="Doktycz M.J."/>
            <person name="Veneault-Fourrey C."/>
            <person name="Kuo A."/>
            <person name="Mondo S."/>
            <person name="Calhoun S."/>
            <person name="Riley R."/>
            <person name="Ohm R."/>
            <person name="LaButti K."/>
            <person name="Andreopoulos B."/>
            <person name="Pangilinan J."/>
            <person name="Nolan M."/>
            <person name="Tritt A."/>
            <person name="Clum A."/>
            <person name="Lipzen A."/>
            <person name="Daum C."/>
            <person name="Barry K."/>
            <person name="Grigoriev I.V."/>
            <person name="Vilgalys R."/>
        </authorList>
    </citation>
    <scope>NUCLEOTIDE SEQUENCE</scope>
    <source>
        <strain evidence="2">PMI_201</strain>
    </source>
</reference>
<evidence type="ECO:0000256" key="1">
    <source>
        <dbReference type="SAM" id="MobiDB-lite"/>
    </source>
</evidence>
<dbReference type="Proteomes" id="UP001201262">
    <property type="component" value="Unassembled WGS sequence"/>
</dbReference>
<feature type="compositionally biased region" description="Pro residues" evidence="1">
    <location>
        <begin position="498"/>
        <end position="509"/>
    </location>
</feature>
<evidence type="ECO:0000313" key="3">
    <source>
        <dbReference type="Proteomes" id="UP001201262"/>
    </source>
</evidence>
<feature type="region of interest" description="Disordered" evidence="1">
    <location>
        <begin position="391"/>
        <end position="558"/>
    </location>
</feature>
<proteinExistence type="predicted"/>
<feature type="compositionally biased region" description="Basic and acidic residues" evidence="1">
    <location>
        <begin position="511"/>
        <end position="531"/>
    </location>
</feature>
<sequence length="558" mass="61375">MGIFGRKHGNSATAISQPVLTFTDAAPRDDLRGLWDIESPKQGMAERGKPHTEITMQEFQDAVQAFDFTVTEPPDGLVTGHSANGTMDGSMIGIALGSPSMLPPPPQFQPIEWKTPTIDVSSERTEPPGSLRRKPSKWKKFGDLFKGKQGETRQTYEPFYQLDRNNQPYHPESQMQFPSSDNGTANINPIPTPDKSIIKGQDAKDDSLLQIDIPTVHMERYSVMFSSVLGQKPSSSLLARRSKALNQIQVHHRKNNNFIEPPIPQRRATSPGPAKSPAFLLFPNNENGPSANPLDATAPLELKSPRRSNTFPAETPRTQTKNTHLTVPDLTPALSSGTSLGYASTEVSSAGIDSPSEIISKPTYIPGPEPVWEMITKRSDSPLSITISAHVSTHSTPATSREDLVSTKANQLPRENPLFPPRVSSRDHDLPIGQPKPRARSQTMPTPLKINKKTVSIEQQPKQKPPQRQEQQKFAISTARSVSVTGRRPPKQSSASLAPPPSSSLPPGPATRDRFQFEPTNKDERFGEHQKLVPTVVDIRRGSGHQHKKSENVVIETL</sequence>
<evidence type="ECO:0000313" key="2">
    <source>
        <dbReference type="EMBL" id="KAH8689941.1"/>
    </source>
</evidence>
<dbReference type="EMBL" id="JAJTJA010000014">
    <property type="protein sequence ID" value="KAH8689941.1"/>
    <property type="molecule type" value="Genomic_DNA"/>
</dbReference>
<feature type="region of interest" description="Disordered" evidence="1">
    <location>
        <begin position="253"/>
        <end position="294"/>
    </location>
</feature>
<name>A0AAD4KJH2_9EURO</name>
<gene>
    <name evidence="2" type="ORF">BGW36DRAFT_364677</name>
</gene>
<comment type="caution">
    <text evidence="2">The sequence shown here is derived from an EMBL/GenBank/DDBJ whole genome shotgun (WGS) entry which is preliminary data.</text>
</comment>
<feature type="region of interest" description="Disordered" evidence="1">
    <location>
        <begin position="170"/>
        <end position="195"/>
    </location>
</feature>
<dbReference type="AlphaFoldDB" id="A0AAD4KJH2"/>
<feature type="compositionally biased region" description="Polar residues" evidence="1">
    <location>
        <begin position="474"/>
        <end position="484"/>
    </location>
</feature>
<feature type="compositionally biased region" description="Polar residues" evidence="1">
    <location>
        <begin position="170"/>
        <end position="189"/>
    </location>
</feature>
<dbReference type="RefSeq" id="XP_046066224.1">
    <property type="nucleotide sequence ID" value="XM_046214576.1"/>
</dbReference>
<dbReference type="GeneID" id="70244863"/>
<organism evidence="2 3">
    <name type="scientific">Talaromyces proteolyticus</name>
    <dbReference type="NCBI Taxonomy" id="1131652"/>
    <lineage>
        <taxon>Eukaryota</taxon>
        <taxon>Fungi</taxon>
        <taxon>Dikarya</taxon>
        <taxon>Ascomycota</taxon>
        <taxon>Pezizomycotina</taxon>
        <taxon>Eurotiomycetes</taxon>
        <taxon>Eurotiomycetidae</taxon>
        <taxon>Eurotiales</taxon>
        <taxon>Trichocomaceae</taxon>
        <taxon>Talaromyces</taxon>
        <taxon>Talaromyces sect. Bacilispori</taxon>
    </lineage>
</organism>